<dbReference type="CDD" id="cd21037">
    <property type="entry name" value="MLKL_NTD"/>
    <property type="match status" value="2"/>
</dbReference>
<reference evidence="2" key="1">
    <citation type="submission" date="2020-05" db="EMBL/GenBank/DDBJ databases">
        <authorList>
            <person name="Rincon C."/>
            <person name="Sanders R I."/>
            <person name="Robbins C."/>
            <person name="Chaturvedi A."/>
        </authorList>
    </citation>
    <scope>NUCLEOTIDE SEQUENCE</scope>
    <source>
        <strain evidence="2">CHB12</strain>
    </source>
</reference>
<dbReference type="EMBL" id="CAGKOT010000041">
    <property type="protein sequence ID" value="CAB5379594.1"/>
    <property type="molecule type" value="Genomic_DNA"/>
</dbReference>
<dbReference type="InterPro" id="IPR059179">
    <property type="entry name" value="MLKL-like_MCAfunc"/>
</dbReference>
<feature type="domain" description="Mixed lineage kinase" evidence="1">
    <location>
        <begin position="14"/>
        <end position="107"/>
    </location>
</feature>
<name>A0A915ZJ87_9GLOM</name>
<dbReference type="OrthoDB" id="2329734at2759"/>
<dbReference type="AlphaFoldDB" id="A0A915ZJ87"/>
<dbReference type="InterPro" id="IPR054000">
    <property type="entry name" value="MLKL_N"/>
</dbReference>
<protein>
    <recommendedName>
        <fullName evidence="1">Mixed lineage kinase domain-containing protein</fullName>
    </recommendedName>
</protein>
<evidence type="ECO:0000313" key="3">
    <source>
        <dbReference type="Proteomes" id="UP000684084"/>
    </source>
</evidence>
<organism evidence="2 3">
    <name type="scientific">Rhizophagus irregularis</name>
    <dbReference type="NCBI Taxonomy" id="588596"/>
    <lineage>
        <taxon>Eukaryota</taxon>
        <taxon>Fungi</taxon>
        <taxon>Fungi incertae sedis</taxon>
        <taxon>Mucoromycota</taxon>
        <taxon>Glomeromycotina</taxon>
        <taxon>Glomeromycetes</taxon>
        <taxon>Glomerales</taxon>
        <taxon>Glomeraceae</taxon>
        <taxon>Rhizophagus</taxon>
    </lineage>
</organism>
<dbReference type="VEuPathDB" id="FungiDB:RhiirFUN_022670"/>
<comment type="caution">
    <text evidence="2">The sequence shown here is derived from an EMBL/GenBank/DDBJ whole genome shotgun (WGS) entry which is preliminary data.</text>
</comment>
<accession>A0A915ZJ87</accession>
<evidence type="ECO:0000313" key="2">
    <source>
        <dbReference type="EMBL" id="CAB5379594.1"/>
    </source>
</evidence>
<sequence length="549" mass="63809">MSTIVEVAVQFLRQYNKKICSKMVDRIQIAETAVRILKIHKEEHKDFFSEDNYNNLRKLVDVMRVMKKFIEEVSLSTKLSKFVQAKNIKRVFINLNKKLDSTIKILEFDFMVYFNARADNDNKKIMADIEGLFKYFKIIEAGLTDMSKNLSKVFGQLSILINTENQMITDQKSSKQSENSVPVTLEDIKVSLIEELSKILKKRVNTYQTAEHIERICDVMLDRVQLAGIVIENIENLKNRKEVHKDNLQLANNIVAEIRRYFTNISQLTESSKSFHANEIEKRAIGLNKELNSIIQILGFYLMVYFNERADLNNEKIKQDIEDLSKYLEYIIGYLADTNEIVSKVLEQLGVLNNTVNQMITDQESDKQGENSASFLPLIEVRSKILEIGEDMYQTAENNEKICDMVQSFGRELEYLKNFGEKYKDFFSKANTNYIDLQKLVNNVDAKHKFLTEQLKELSKRDIEKATIYLNKEFDSTIQLLKFDFIVNFNTCADRNNEKFRDSINELCKWLQIIGDGLTDTNKTLYGVLLGQLSVIDNTVNQMITDQKK</sequence>
<evidence type="ECO:0000259" key="1">
    <source>
        <dbReference type="Pfam" id="PF22215"/>
    </source>
</evidence>
<dbReference type="Pfam" id="PF22215">
    <property type="entry name" value="MLKL_N"/>
    <property type="match status" value="1"/>
</dbReference>
<dbReference type="Proteomes" id="UP000684084">
    <property type="component" value="Unassembled WGS sequence"/>
</dbReference>
<proteinExistence type="predicted"/>
<gene>
    <name evidence="2" type="ORF">CHRIB12_LOCUS16696</name>
</gene>